<feature type="transmembrane region" description="Helical" evidence="9">
    <location>
        <begin position="220"/>
        <end position="241"/>
    </location>
</feature>
<dbReference type="EMBL" id="GAMC01006016">
    <property type="protein sequence ID" value="JAC00540.1"/>
    <property type="molecule type" value="mRNA"/>
</dbReference>
<comment type="catalytic activity">
    <reaction evidence="1 9">
        <text>riboflavin(in) = riboflavin(out)</text>
        <dbReference type="Rhea" id="RHEA:35015"/>
        <dbReference type="ChEBI" id="CHEBI:57986"/>
    </reaction>
</comment>
<comment type="subcellular location">
    <subcellularLocation>
        <location evidence="2 9">Cell membrane</location>
        <topology evidence="2 9">Multi-pass membrane protein</topology>
    </subcellularLocation>
</comment>
<dbReference type="PANTHER" id="PTHR12929">
    <property type="entry name" value="SOLUTE CARRIER FAMILY 52"/>
    <property type="match status" value="1"/>
</dbReference>
<dbReference type="OrthoDB" id="9995836at2759"/>
<dbReference type="AlphaFoldDB" id="W8BNX2"/>
<dbReference type="KEGG" id="ccat:101449248"/>
<reference evidence="11" key="2">
    <citation type="journal article" date="2014" name="BMC Genomics">
        <title>A genomic perspective to assessing quality of mass-reared SIT flies used in Mediterranean fruit fly (Ceratitis capitata) eradication in California.</title>
        <authorList>
            <person name="Calla B."/>
            <person name="Hall B."/>
            <person name="Hou S."/>
            <person name="Geib S.M."/>
        </authorList>
    </citation>
    <scope>NUCLEOTIDE SEQUENCE</scope>
</reference>
<comment type="function">
    <text evidence="9">Plasma membrane transporter mediating the uptake by cells of the water soluble vitamin B2/riboflavin that plays a key role in biochemical oxidation-reduction reactions of the carbohydrate, lipid, and amino acid metabolism.</text>
</comment>
<evidence type="ECO:0000256" key="4">
    <source>
        <dbReference type="ARBA" id="ARBA00022448"/>
    </source>
</evidence>
<dbReference type="GO" id="GO:0005886">
    <property type="term" value="C:plasma membrane"/>
    <property type="evidence" value="ECO:0007669"/>
    <property type="project" value="UniProtKB-SubCell"/>
</dbReference>
<dbReference type="Pfam" id="PF06237">
    <property type="entry name" value="SLC52_ribofla_tr"/>
    <property type="match status" value="1"/>
</dbReference>
<dbReference type="GO" id="GO:0032217">
    <property type="term" value="F:riboflavin transmembrane transporter activity"/>
    <property type="evidence" value="ECO:0007669"/>
    <property type="project" value="UniProtKB-UniRule"/>
</dbReference>
<reference evidence="11" key="1">
    <citation type="submission" date="2013-07" db="EMBL/GenBank/DDBJ databases">
        <authorList>
            <person name="Geib S."/>
        </authorList>
    </citation>
    <scope>NUCLEOTIDE SEQUENCE</scope>
</reference>
<dbReference type="PANTHER" id="PTHR12929:SF10">
    <property type="entry name" value="RIBOFLAVIN TRANSPORTER"/>
    <property type="match status" value="1"/>
</dbReference>
<dbReference type="EMBL" id="CAJHJT010000001">
    <property type="protein sequence ID" value="CAD6992299.1"/>
    <property type="molecule type" value="Genomic_DNA"/>
</dbReference>
<feature type="transmembrane region" description="Helical" evidence="9">
    <location>
        <begin position="118"/>
        <end position="135"/>
    </location>
</feature>
<keyword evidence="12" id="KW-1185">Reference proteome</keyword>
<evidence type="ECO:0000256" key="2">
    <source>
        <dbReference type="ARBA" id="ARBA00004651"/>
    </source>
</evidence>
<evidence type="ECO:0000256" key="7">
    <source>
        <dbReference type="ARBA" id="ARBA00022989"/>
    </source>
</evidence>
<feature type="transmembrane region" description="Helical" evidence="9">
    <location>
        <begin position="509"/>
        <end position="531"/>
    </location>
</feature>
<evidence type="ECO:0000256" key="1">
    <source>
        <dbReference type="ARBA" id="ARBA00000215"/>
    </source>
</evidence>
<name>W8BNX2_CERCA</name>
<feature type="transmembrane region" description="Helical" evidence="9">
    <location>
        <begin position="472"/>
        <end position="497"/>
    </location>
</feature>
<sequence length="544" mass="60151">MCENGVTGESTHKQLWSNLSNDYDQPRPQRERLSAVTQIQQQRYGNNANLDEIENPLASFGEEAAISVCLTSQSERLTASRLTEGYDLGSNYLLNQNSSLPRRKKFRENMNVTKDRNLIVDLLAIFFGIGTWLGVNGTFIQVPLLVKDAPESWSLASYLSVAVQVGNIGPITYTLIQHFSKSRISDALFIYILLVLGTMSALFTSFFYEKTVFLFGEERSLALYILTFISALTACTSSVLFMPYMGRFKEKYLVTYFVGEGLSGLLPSVVSLVQGIGGDAECILVNDTEAGQIFEKETQPPRFSPMEFFLFIFVIFVCSVIAFTLLDRLKLAKREYVAGQIDFGNSYKYEDNNATSSEDQRNVTDVSGKQDHTQISQGEYILLLLLIGCLSFFANGMFSSIQSYSSLPYGNSAYHLSVTLSVIANPVACFLAIFIPHTSLRPIYVLSCLCTALTLYVFVIACMSPLPPLHGTIAGSSITIIAWTLLVGLVSYTKLSISSIMRAQGGRSLVWTGGLTQIGSLLGAILIFILINFTDIFHEANTEC</sequence>
<proteinExistence type="evidence at transcript level"/>
<evidence type="ECO:0000313" key="10">
    <source>
        <dbReference type="EMBL" id="CAD6992299.1"/>
    </source>
</evidence>
<feature type="transmembrane region" description="Helical" evidence="9">
    <location>
        <begin position="253"/>
        <end position="276"/>
    </location>
</feature>
<keyword evidence="6 9" id="KW-0812">Transmembrane</keyword>
<feature type="transmembrane region" description="Helical" evidence="9">
    <location>
        <begin position="188"/>
        <end position="208"/>
    </location>
</feature>
<evidence type="ECO:0000256" key="9">
    <source>
        <dbReference type="RuleBase" id="RU368035"/>
    </source>
</evidence>
<evidence type="ECO:0000256" key="8">
    <source>
        <dbReference type="ARBA" id="ARBA00023136"/>
    </source>
</evidence>
<evidence type="ECO:0000256" key="6">
    <source>
        <dbReference type="ARBA" id="ARBA00022692"/>
    </source>
</evidence>
<evidence type="ECO:0000256" key="3">
    <source>
        <dbReference type="ARBA" id="ARBA00006366"/>
    </source>
</evidence>
<reference evidence="10" key="3">
    <citation type="submission" date="2020-11" db="EMBL/GenBank/DDBJ databases">
        <authorList>
            <person name="Whitehead M."/>
        </authorList>
    </citation>
    <scope>NUCLEOTIDE SEQUENCE</scope>
    <source>
        <strain evidence="10">EGII</strain>
    </source>
</reference>
<evidence type="ECO:0000256" key="5">
    <source>
        <dbReference type="ARBA" id="ARBA00022475"/>
    </source>
</evidence>
<feature type="transmembrane region" description="Helical" evidence="9">
    <location>
        <begin position="413"/>
        <end position="436"/>
    </location>
</feature>
<organism evidence="11">
    <name type="scientific">Ceratitis capitata</name>
    <name type="common">Mediterranean fruit fly</name>
    <name type="synonym">Tephritis capitata</name>
    <dbReference type="NCBI Taxonomy" id="7213"/>
    <lineage>
        <taxon>Eukaryota</taxon>
        <taxon>Metazoa</taxon>
        <taxon>Ecdysozoa</taxon>
        <taxon>Arthropoda</taxon>
        <taxon>Hexapoda</taxon>
        <taxon>Insecta</taxon>
        <taxon>Pterygota</taxon>
        <taxon>Neoptera</taxon>
        <taxon>Endopterygota</taxon>
        <taxon>Diptera</taxon>
        <taxon>Brachycera</taxon>
        <taxon>Muscomorpha</taxon>
        <taxon>Tephritoidea</taxon>
        <taxon>Tephritidae</taxon>
        <taxon>Ceratitis</taxon>
        <taxon>Ceratitis</taxon>
    </lineage>
</organism>
<dbReference type="GeneID" id="101449248"/>
<evidence type="ECO:0000313" key="11">
    <source>
        <dbReference type="EMBL" id="JAC00543.1"/>
    </source>
</evidence>
<feature type="transmembrane region" description="Helical" evidence="9">
    <location>
        <begin position="380"/>
        <end position="401"/>
    </location>
</feature>
<keyword evidence="4 9" id="KW-0813">Transport</keyword>
<dbReference type="EMBL" id="GAMC01006013">
    <property type="protein sequence ID" value="JAC00543.1"/>
    <property type="molecule type" value="mRNA"/>
</dbReference>
<keyword evidence="5 9" id="KW-1003">Cell membrane</keyword>
<keyword evidence="7 9" id="KW-1133">Transmembrane helix</keyword>
<gene>
    <name evidence="11" type="primary">RFT2</name>
    <name evidence="10" type="ORF">CCAP1982_LOCUS1167</name>
</gene>
<evidence type="ECO:0000313" key="12">
    <source>
        <dbReference type="Proteomes" id="UP000606786"/>
    </source>
</evidence>
<keyword evidence="8 9" id="KW-0472">Membrane</keyword>
<protein>
    <recommendedName>
        <fullName evidence="9">Riboflavin transporter</fullName>
    </recommendedName>
</protein>
<dbReference type="Proteomes" id="UP000606786">
    <property type="component" value="Unassembled WGS sequence"/>
</dbReference>
<feature type="transmembrane region" description="Helical" evidence="9">
    <location>
        <begin position="443"/>
        <end position="466"/>
    </location>
</feature>
<feature type="transmembrane region" description="Helical" evidence="9">
    <location>
        <begin position="308"/>
        <end position="326"/>
    </location>
</feature>
<comment type="similarity">
    <text evidence="3 9">Belongs to the riboflavin transporter family.</text>
</comment>
<accession>W8BNX2</accession>
<feature type="transmembrane region" description="Helical" evidence="9">
    <location>
        <begin position="155"/>
        <end position="176"/>
    </location>
</feature>
<dbReference type="InterPro" id="IPR009357">
    <property type="entry name" value="Riboflavin_transptr"/>
</dbReference>